<reference evidence="2" key="1">
    <citation type="submission" date="2022-11" db="UniProtKB">
        <authorList>
            <consortium name="WormBaseParasite"/>
        </authorList>
    </citation>
    <scope>IDENTIFICATION</scope>
</reference>
<sequence>MQDSIPFSRKSDSLDIACVYRKIPNMFNSDIGPRGELYIHVSCLSLASGVSDDKCEPVERSKKCPGYGDKSHLTHCCLSKSEITPYYCCSLQEKERINTDLNSTFTNKISDRNMRTPEQ</sequence>
<protein>
    <submittedName>
        <fullName evidence="2">Uncharacterized protein</fullName>
    </submittedName>
</protein>
<keyword evidence="1" id="KW-1185">Reference proteome</keyword>
<dbReference type="AlphaFoldDB" id="A0A915IY96"/>
<dbReference type="WBParaSite" id="nRc.2.0.1.t18396-RA">
    <property type="protein sequence ID" value="nRc.2.0.1.t18396-RA"/>
    <property type="gene ID" value="nRc.2.0.1.g18396"/>
</dbReference>
<evidence type="ECO:0000313" key="2">
    <source>
        <dbReference type="WBParaSite" id="nRc.2.0.1.t18396-RA"/>
    </source>
</evidence>
<accession>A0A915IY96</accession>
<proteinExistence type="predicted"/>
<organism evidence="1 2">
    <name type="scientific">Romanomermis culicivorax</name>
    <name type="common">Nematode worm</name>
    <dbReference type="NCBI Taxonomy" id="13658"/>
    <lineage>
        <taxon>Eukaryota</taxon>
        <taxon>Metazoa</taxon>
        <taxon>Ecdysozoa</taxon>
        <taxon>Nematoda</taxon>
        <taxon>Enoplea</taxon>
        <taxon>Dorylaimia</taxon>
        <taxon>Mermithida</taxon>
        <taxon>Mermithoidea</taxon>
        <taxon>Mermithidae</taxon>
        <taxon>Romanomermis</taxon>
    </lineage>
</organism>
<name>A0A915IY96_ROMCU</name>
<evidence type="ECO:0000313" key="1">
    <source>
        <dbReference type="Proteomes" id="UP000887565"/>
    </source>
</evidence>
<dbReference type="Proteomes" id="UP000887565">
    <property type="component" value="Unplaced"/>
</dbReference>